<dbReference type="EMBL" id="BSYO01000028">
    <property type="protein sequence ID" value="GMH25046.1"/>
    <property type="molecule type" value="Genomic_DNA"/>
</dbReference>
<feature type="coiled-coil region" evidence="3">
    <location>
        <begin position="147"/>
        <end position="184"/>
    </location>
</feature>
<evidence type="ECO:0000313" key="5">
    <source>
        <dbReference type="Proteomes" id="UP001279734"/>
    </source>
</evidence>
<evidence type="ECO:0008006" key="6">
    <source>
        <dbReference type="Google" id="ProtNLM"/>
    </source>
</evidence>
<sequence>MAGNLHVKLRKSKSELDACLAEEDKARGVSNEMISTLNQASSEAENARLEAEDMKIKAEQLYMEAETTKLSLEAAEKQLKLALEEAVEAKAAEARALDQIKTLTERTDAARSSTNAVITISREEFESLSHKAQVSDKLAEMKVAAAMAQVEAIKVSENEALQRLEAAQKEMSDIKAATEEALRRAEMAEAAKKAVDCELGRWHEREQKKAAEAAAQILGETRSLPQSPVHYKVQKPNPSQKVEKMEKQRTSTFPKKVLLRNLSGIFQMKKSSMEVGSPSFIPGEDGI</sequence>
<dbReference type="PANTHER" id="PTHR32054">
    <property type="entry name" value="HEAVY CHAIN, PUTATIVE, EXPRESSED-RELATED-RELATED"/>
    <property type="match status" value="1"/>
</dbReference>
<dbReference type="GO" id="GO:0009903">
    <property type="term" value="P:chloroplast avoidance movement"/>
    <property type="evidence" value="ECO:0007669"/>
    <property type="project" value="TreeGrafter"/>
</dbReference>
<proteinExistence type="inferred from homology"/>
<dbReference type="GO" id="GO:0009904">
    <property type="term" value="P:chloroplast accumulation movement"/>
    <property type="evidence" value="ECO:0007669"/>
    <property type="project" value="TreeGrafter"/>
</dbReference>
<dbReference type="GO" id="GO:0005829">
    <property type="term" value="C:cytosol"/>
    <property type="evidence" value="ECO:0007669"/>
    <property type="project" value="TreeGrafter"/>
</dbReference>
<evidence type="ECO:0000313" key="4">
    <source>
        <dbReference type="EMBL" id="GMH25046.1"/>
    </source>
</evidence>
<reference evidence="4" key="1">
    <citation type="submission" date="2023-05" db="EMBL/GenBank/DDBJ databases">
        <title>Nepenthes gracilis genome sequencing.</title>
        <authorList>
            <person name="Fukushima K."/>
        </authorList>
    </citation>
    <scope>NUCLEOTIDE SEQUENCE</scope>
    <source>
        <strain evidence="4">SING2019-196</strain>
    </source>
</reference>
<accession>A0AAD3T9E1</accession>
<protein>
    <recommendedName>
        <fullName evidence="6">WEB family protein</fullName>
    </recommendedName>
</protein>
<dbReference type="AlphaFoldDB" id="A0AAD3T9E1"/>
<name>A0AAD3T9E1_NEPGR</name>
<comment type="similarity">
    <text evidence="1">Belongs to the WEB family.</text>
</comment>
<evidence type="ECO:0000256" key="1">
    <source>
        <dbReference type="ARBA" id="ARBA00005485"/>
    </source>
</evidence>
<dbReference type="Proteomes" id="UP001279734">
    <property type="component" value="Unassembled WGS sequence"/>
</dbReference>
<keyword evidence="2 3" id="KW-0175">Coiled coil</keyword>
<evidence type="ECO:0000256" key="2">
    <source>
        <dbReference type="ARBA" id="ARBA00023054"/>
    </source>
</evidence>
<dbReference type="PANTHER" id="PTHR32054:SF3">
    <property type="entry name" value="HEAVY CHAIN, PUTATIVE, EXPRESSED-RELATED"/>
    <property type="match status" value="1"/>
</dbReference>
<feature type="coiled-coil region" evidence="3">
    <location>
        <begin position="37"/>
        <end position="92"/>
    </location>
</feature>
<comment type="caution">
    <text evidence="4">The sequence shown here is derived from an EMBL/GenBank/DDBJ whole genome shotgun (WGS) entry which is preliminary data.</text>
</comment>
<evidence type="ECO:0000256" key="3">
    <source>
        <dbReference type="SAM" id="Coils"/>
    </source>
</evidence>
<organism evidence="4 5">
    <name type="scientific">Nepenthes gracilis</name>
    <name type="common">Slender pitcher plant</name>
    <dbReference type="NCBI Taxonomy" id="150966"/>
    <lineage>
        <taxon>Eukaryota</taxon>
        <taxon>Viridiplantae</taxon>
        <taxon>Streptophyta</taxon>
        <taxon>Embryophyta</taxon>
        <taxon>Tracheophyta</taxon>
        <taxon>Spermatophyta</taxon>
        <taxon>Magnoliopsida</taxon>
        <taxon>eudicotyledons</taxon>
        <taxon>Gunneridae</taxon>
        <taxon>Pentapetalae</taxon>
        <taxon>Caryophyllales</taxon>
        <taxon>Nepenthaceae</taxon>
        <taxon>Nepenthes</taxon>
    </lineage>
</organism>
<keyword evidence="5" id="KW-1185">Reference proteome</keyword>
<gene>
    <name evidence="4" type="ORF">Nepgr_026889</name>
</gene>
<dbReference type="InterPro" id="IPR008545">
    <property type="entry name" value="Web"/>
</dbReference>
<dbReference type="Pfam" id="PF05701">
    <property type="entry name" value="WEMBL"/>
    <property type="match status" value="1"/>
</dbReference>